<dbReference type="SUPFAM" id="SSF52540">
    <property type="entry name" value="P-loop containing nucleoside triphosphate hydrolases"/>
    <property type="match status" value="1"/>
</dbReference>
<sequence length="236" mass="26204">MKLSAPIYQLKRRAKLLARTDTIPLHQALDRVAEEEGFPAWSLLASRHETEGSASSMLSQLADGDLLLIAARPGHGKTLLGLQLLLDAVGQARKATFFTLEYTEEQTLQRIHALPEGEALGEKVEIVTSDEISADYIMRHLAGAPKGTVAVIDYLQILDQQRIKPSLSEQVTALRSFARETGIVLAFISQIDRSFEADGKDLPDLQDVRLPNQLDLRLFSKACFLHDREVQLQHVA</sequence>
<gene>
    <name evidence="2" type="ORF">H4W29_006566</name>
</gene>
<dbReference type="Gene3D" id="3.40.50.300">
    <property type="entry name" value="P-loop containing nucleotide triphosphate hydrolases"/>
    <property type="match status" value="2"/>
</dbReference>
<keyword evidence="2" id="KW-0067">ATP-binding</keyword>
<dbReference type="Proteomes" id="UP000620262">
    <property type="component" value="Unassembled WGS sequence"/>
</dbReference>
<feature type="domain" description="SF4 helicase" evidence="1">
    <location>
        <begin position="57"/>
        <end position="112"/>
    </location>
</feature>
<dbReference type="GO" id="GO:0004386">
    <property type="term" value="F:helicase activity"/>
    <property type="evidence" value="ECO:0007669"/>
    <property type="project" value="UniProtKB-KW"/>
</dbReference>
<evidence type="ECO:0000313" key="3">
    <source>
        <dbReference type="Proteomes" id="UP000620262"/>
    </source>
</evidence>
<reference evidence="2 3" key="1">
    <citation type="submission" date="2020-10" db="EMBL/GenBank/DDBJ databases">
        <title>Sequencing the genomes of 1000 actinobacteria strains.</title>
        <authorList>
            <person name="Klenk H.-P."/>
        </authorList>
    </citation>
    <scope>NUCLEOTIDE SEQUENCE [LARGE SCALE GENOMIC DNA]</scope>
    <source>
        <strain evidence="2 3">DSM 7307</strain>
    </source>
</reference>
<dbReference type="PANTHER" id="PTHR30153:SF2">
    <property type="entry name" value="REPLICATIVE DNA HELICASE"/>
    <property type="match status" value="1"/>
</dbReference>
<dbReference type="NCBIfam" id="NF004629">
    <property type="entry name" value="PRK05973.1"/>
    <property type="match status" value="1"/>
</dbReference>
<feature type="domain" description="SF4 helicase" evidence="1">
    <location>
        <begin position="138"/>
        <end position="209"/>
    </location>
</feature>
<keyword evidence="2" id="KW-0378">Hydrolase</keyword>
<protein>
    <submittedName>
        <fullName evidence="2">Replicative DNA helicase</fullName>
    </submittedName>
</protein>
<dbReference type="Pfam" id="PF03796">
    <property type="entry name" value="DnaB_C"/>
    <property type="match status" value="2"/>
</dbReference>
<dbReference type="EMBL" id="JADBEC010000003">
    <property type="protein sequence ID" value="MBE1509319.1"/>
    <property type="molecule type" value="Genomic_DNA"/>
</dbReference>
<proteinExistence type="predicted"/>
<dbReference type="InterPro" id="IPR007694">
    <property type="entry name" value="DNA_helicase_DnaB-like_C"/>
</dbReference>
<accession>A0ABR9J1I1</accession>
<name>A0ABR9J1I1_RHIVS</name>
<dbReference type="InterPro" id="IPR027417">
    <property type="entry name" value="P-loop_NTPase"/>
</dbReference>
<dbReference type="PANTHER" id="PTHR30153">
    <property type="entry name" value="REPLICATIVE DNA HELICASE DNAB"/>
    <property type="match status" value="1"/>
</dbReference>
<evidence type="ECO:0000313" key="2">
    <source>
        <dbReference type="EMBL" id="MBE1509319.1"/>
    </source>
</evidence>
<evidence type="ECO:0000259" key="1">
    <source>
        <dbReference type="Pfam" id="PF03796"/>
    </source>
</evidence>
<comment type="caution">
    <text evidence="2">The sequence shown here is derived from an EMBL/GenBank/DDBJ whole genome shotgun (WGS) entry which is preliminary data.</text>
</comment>
<keyword evidence="3" id="KW-1185">Reference proteome</keyword>
<keyword evidence="2" id="KW-0547">Nucleotide-binding</keyword>
<dbReference type="RefSeq" id="WP_192732927.1">
    <property type="nucleotide sequence ID" value="NZ_BAAAVL010000015.1"/>
</dbReference>
<keyword evidence="2" id="KW-0347">Helicase</keyword>
<organism evidence="2 3">
    <name type="scientific">Rhizobium viscosum</name>
    <name type="common">Arthrobacter viscosus</name>
    <dbReference type="NCBI Taxonomy" id="1673"/>
    <lineage>
        <taxon>Bacteria</taxon>
        <taxon>Pseudomonadati</taxon>
        <taxon>Pseudomonadota</taxon>
        <taxon>Alphaproteobacteria</taxon>
        <taxon>Hyphomicrobiales</taxon>
        <taxon>Rhizobiaceae</taxon>
        <taxon>Rhizobium/Agrobacterium group</taxon>
        <taxon>Rhizobium</taxon>
    </lineage>
</organism>